<keyword evidence="5" id="KW-1185">Reference proteome</keyword>
<dbReference type="PROSITE" id="PS51347">
    <property type="entry name" value="PHOSPHOTRIESTERASE_2"/>
    <property type="match status" value="1"/>
</dbReference>
<dbReference type="SUPFAM" id="SSF51556">
    <property type="entry name" value="Metallo-dependent hydrolases"/>
    <property type="match status" value="1"/>
</dbReference>
<evidence type="ECO:0000256" key="3">
    <source>
        <dbReference type="PROSITE-ProRule" id="PRU00679"/>
    </source>
</evidence>
<dbReference type="PANTHER" id="PTHR10819">
    <property type="entry name" value="PHOSPHOTRIESTERASE-RELATED"/>
    <property type="match status" value="1"/>
</dbReference>
<evidence type="ECO:0000313" key="4">
    <source>
        <dbReference type="EMBL" id="MBP2296790.1"/>
    </source>
</evidence>
<organism evidence="4 5">
    <name type="scientific">Azospirillum rugosum</name>
    <dbReference type="NCBI Taxonomy" id="416170"/>
    <lineage>
        <taxon>Bacteria</taxon>
        <taxon>Pseudomonadati</taxon>
        <taxon>Pseudomonadota</taxon>
        <taxon>Alphaproteobacteria</taxon>
        <taxon>Rhodospirillales</taxon>
        <taxon>Azospirillaceae</taxon>
        <taxon>Azospirillum</taxon>
    </lineage>
</organism>
<dbReference type="InterPro" id="IPR017947">
    <property type="entry name" value="AryldialkylPase_Zn-BS"/>
</dbReference>
<keyword evidence="2" id="KW-0378">Hydrolase</keyword>
<gene>
    <name evidence="4" type="ORF">J2851_006608</name>
</gene>
<dbReference type="InterPro" id="IPR032466">
    <property type="entry name" value="Metal_Hydrolase"/>
</dbReference>
<comment type="similarity">
    <text evidence="3">Belongs to the metallo-dependent hydrolases superfamily. Phosphotriesterase family.</text>
</comment>
<protein>
    <submittedName>
        <fullName evidence="4">Phosphotriesterase-related protein</fullName>
    </submittedName>
</protein>
<sequence>MAKIRTVLGDIAPEEAGPTLTHEHLRYAYTGWQSDHNCVWDMRESAAQIAQVVRDGVERYGFKTIVDMTPPEIGRHPELMAEVSRQSGAHIIAIAGFFPEVEGMGIPYHWRRQSVEYIADAMVRDLTEGMVYEGRLTPYKAGMLKAATGGSSVKVARMGVNGRHIGPYEDRVIRGIARAQRRTGCSINTHTQPMEYKAYNPGLELLDLLEEEGADPTRVIIGHAFVHPDIDQLKAICERGACLQIDHIGIPWQNDSAEALDELIANAVCALADAGYLDRLVFSYDRFFTYVRGPAGLPDLENESVPIGYMVEQFVPRLERKGFGRDEMHKVMVENPARLLAF</sequence>
<feature type="modified residue" description="N6-carboxylysine" evidence="3">
    <location>
        <position position="145"/>
    </location>
</feature>
<dbReference type="PROSITE" id="PS01322">
    <property type="entry name" value="PHOSPHOTRIESTERASE_1"/>
    <property type="match status" value="1"/>
</dbReference>
<dbReference type="InterPro" id="IPR001559">
    <property type="entry name" value="Phosphotriesterase"/>
</dbReference>
<proteinExistence type="inferred from homology"/>
<keyword evidence="1" id="KW-0479">Metal-binding</keyword>
<accession>A0ABS4SW57</accession>
<evidence type="ECO:0000313" key="5">
    <source>
        <dbReference type="Proteomes" id="UP000781958"/>
    </source>
</evidence>
<evidence type="ECO:0000256" key="1">
    <source>
        <dbReference type="ARBA" id="ARBA00022723"/>
    </source>
</evidence>
<evidence type="ECO:0000256" key="2">
    <source>
        <dbReference type="ARBA" id="ARBA00022801"/>
    </source>
</evidence>
<dbReference type="Proteomes" id="UP000781958">
    <property type="component" value="Unassembled WGS sequence"/>
</dbReference>
<dbReference type="Gene3D" id="3.20.20.140">
    <property type="entry name" value="Metal-dependent hydrolases"/>
    <property type="match status" value="1"/>
</dbReference>
<dbReference type="PANTHER" id="PTHR10819:SF3">
    <property type="entry name" value="PHOSPHOTRIESTERASE-RELATED PROTEIN"/>
    <property type="match status" value="1"/>
</dbReference>
<comment type="caution">
    <text evidence="4">The sequence shown here is derived from an EMBL/GenBank/DDBJ whole genome shotgun (WGS) entry which is preliminary data.</text>
</comment>
<dbReference type="RefSeq" id="WP_209772386.1">
    <property type="nucleotide sequence ID" value="NZ_JAGINP010000035.1"/>
</dbReference>
<reference evidence="4 5" key="1">
    <citation type="submission" date="2021-03" db="EMBL/GenBank/DDBJ databases">
        <title>Genomic Encyclopedia of Type Strains, Phase III (KMG-III): the genomes of soil and plant-associated and newly described type strains.</title>
        <authorList>
            <person name="Whitman W."/>
        </authorList>
    </citation>
    <scope>NUCLEOTIDE SEQUENCE [LARGE SCALE GENOMIC DNA]</scope>
    <source>
        <strain evidence="4 5">IMMIB AFH-6</strain>
    </source>
</reference>
<dbReference type="EMBL" id="JAGINP010000035">
    <property type="protein sequence ID" value="MBP2296790.1"/>
    <property type="molecule type" value="Genomic_DNA"/>
</dbReference>
<dbReference type="Pfam" id="PF02126">
    <property type="entry name" value="PTE"/>
    <property type="match status" value="1"/>
</dbReference>
<name>A0ABS4SW57_9PROT</name>